<keyword evidence="3" id="KW-0548">Nucleotidyltransferase</keyword>
<dbReference type="SUPFAM" id="SSF55073">
    <property type="entry name" value="Nucleotide cyclase"/>
    <property type="match status" value="1"/>
</dbReference>
<dbReference type="InterPro" id="IPR043128">
    <property type="entry name" value="Rev_trsase/Diguanyl_cyclase"/>
</dbReference>
<feature type="transmembrane region" description="Helical" evidence="1">
    <location>
        <begin position="132"/>
        <end position="152"/>
    </location>
</feature>
<keyword evidence="1" id="KW-0472">Membrane</keyword>
<feature type="transmembrane region" description="Helical" evidence="1">
    <location>
        <begin position="61"/>
        <end position="82"/>
    </location>
</feature>
<dbReference type="NCBIfam" id="TIGR00254">
    <property type="entry name" value="GGDEF"/>
    <property type="match status" value="1"/>
</dbReference>
<feature type="transmembrane region" description="Helical" evidence="1">
    <location>
        <begin position="94"/>
        <end position="120"/>
    </location>
</feature>
<dbReference type="PANTHER" id="PTHR45138">
    <property type="entry name" value="REGULATORY COMPONENTS OF SENSORY TRANSDUCTION SYSTEM"/>
    <property type="match status" value="1"/>
</dbReference>
<evidence type="ECO:0000256" key="1">
    <source>
        <dbReference type="SAM" id="Phobius"/>
    </source>
</evidence>
<name>A0ABV1HEU8_9FIRM</name>
<evidence type="ECO:0000259" key="2">
    <source>
        <dbReference type="PROSITE" id="PS50887"/>
    </source>
</evidence>
<comment type="caution">
    <text evidence="3">The sequence shown here is derived from an EMBL/GenBank/DDBJ whole genome shotgun (WGS) entry which is preliminary data.</text>
</comment>
<dbReference type="Proteomes" id="UP001454489">
    <property type="component" value="Unassembled WGS sequence"/>
</dbReference>
<sequence>MERSIVTLKRLFSKDIKTEQNNVMQNICVFRVILFCFVICTSMVILNISRIFIVDHKIMTWGYMGICVVSILYFVLILLLGIERTCIPYISITTIGLIVLVSSTAFTYHVIILLTFPIVVASMYDEMRLRKYAFWLTVFCIVVSTYAGYYWGICDANMVLITCTSYRHLVQDGTFLLTKVNESPVITLFLYYVLPRSFTTFCFQYLCNKVNYVVRKSLENAVQMEYKALTDDMTGAYNKNRLIELLNNRERDGQDIAVIYWDVNQLKYVNDNWGHLCGDRLITEVAKTIQSIAREEDIVIRYGGDEFLLYVANGTKEIAEQLIKTWKVRLEEEKKRENYEFPVSASVGYALGKHSQLKDIIAAADKDMYANKRICRESAK</sequence>
<keyword evidence="1" id="KW-0812">Transmembrane</keyword>
<dbReference type="EC" id="2.7.7.65" evidence="3"/>
<dbReference type="Pfam" id="PF00990">
    <property type="entry name" value="GGDEF"/>
    <property type="match status" value="1"/>
</dbReference>
<accession>A0ABV1HEU8</accession>
<dbReference type="InterPro" id="IPR050469">
    <property type="entry name" value="Diguanylate_Cyclase"/>
</dbReference>
<dbReference type="InterPro" id="IPR000160">
    <property type="entry name" value="GGDEF_dom"/>
</dbReference>
<dbReference type="CDD" id="cd01949">
    <property type="entry name" value="GGDEF"/>
    <property type="match status" value="1"/>
</dbReference>
<dbReference type="EMBL" id="JBBMEX010000008">
    <property type="protein sequence ID" value="MEQ2558053.1"/>
    <property type="molecule type" value="Genomic_DNA"/>
</dbReference>
<keyword evidence="3" id="KW-0808">Transferase</keyword>
<evidence type="ECO:0000313" key="4">
    <source>
        <dbReference type="Proteomes" id="UP001454489"/>
    </source>
</evidence>
<dbReference type="RefSeq" id="WP_353530972.1">
    <property type="nucleotide sequence ID" value="NZ_JBBMEX010000008.1"/>
</dbReference>
<dbReference type="InterPro" id="IPR029787">
    <property type="entry name" value="Nucleotide_cyclase"/>
</dbReference>
<proteinExistence type="predicted"/>
<gene>
    <name evidence="3" type="ORF">WMO43_09245</name>
</gene>
<organism evidence="3 4">
    <name type="scientific">Maccoyibacter intestinihominis</name>
    <dbReference type="NCBI Taxonomy" id="3133499"/>
    <lineage>
        <taxon>Bacteria</taxon>
        <taxon>Bacillati</taxon>
        <taxon>Bacillota</taxon>
        <taxon>Clostridia</taxon>
        <taxon>Lachnospirales</taxon>
        <taxon>Lachnospiraceae</taxon>
        <taxon>Maccoyibacter</taxon>
    </lineage>
</organism>
<dbReference type="Gene3D" id="3.30.70.270">
    <property type="match status" value="1"/>
</dbReference>
<dbReference type="PANTHER" id="PTHR45138:SF6">
    <property type="entry name" value="DIGUANYLATE CYCLASE DGCN"/>
    <property type="match status" value="1"/>
</dbReference>
<evidence type="ECO:0000313" key="3">
    <source>
        <dbReference type="EMBL" id="MEQ2558053.1"/>
    </source>
</evidence>
<feature type="transmembrane region" description="Helical" evidence="1">
    <location>
        <begin position="29"/>
        <end position="49"/>
    </location>
</feature>
<feature type="domain" description="GGDEF" evidence="2">
    <location>
        <begin position="254"/>
        <end position="380"/>
    </location>
</feature>
<protein>
    <submittedName>
        <fullName evidence="3">GGDEF domain-containing protein</fullName>
        <ecNumber evidence="3">2.7.7.65</ecNumber>
    </submittedName>
</protein>
<dbReference type="SMART" id="SM00267">
    <property type="entry name" value="GGDEF"/>
    <property type="match status" value="1"/>
</dbReference>
<keyword evidence="4" id="KW-1185">Reference proteome</keyword>
<keyword evidence="1" id="KW-1133">Transmembrane helix</keyword>
<dbReference type="PROSITE" id="PS50887">
    <property type="entry name" value="GGDEF"/>
    <property type="match status" value="1"/>
</dbReference>
<dbReference type="GO" id="GO:0052621">
    <property type="term" value="F:diguanylate cyclase activity"/>
    <property type="evidence" value="ECO:0007669"/>
    <property type="project" value="UniProtKB-EC"/>
</dbReference>
<reference evidence="3 4" key="1">
    <citation type="submission" date="2024-03" db="EMBL/GenBank/DDBJ databases">
        <title>Human intestinal bacterial collection.</title>
        <authorList>
            <person name="Pauvert C."/>
            <person name="Hitch T.C.A."/>
            <person name="Clavel T."/>
        </authorList>
    </citation>
    <scope>NUCLEOTIDE SEQUENCE [LARGE SCALE GENOMIC DNA]</scope>
    <source>
        <strain evidence="3 4">CLA-AA-H185</strain>
    </source>
</reference>